<dbReference type="Proteomes" id="UP001497497">
    <property type="component" value="Unassembled WGS sequence"/>
</dbReference>
<dbReference type="InterPro" id="IPR024887">
    <property type="entry name" value="Ashwin"/>
</dbReference>
<keyword evidence="7" id="KW-1185">Reference proteome</keyword>
<dbReference type="PANTHER" id="PTHR28359:SF1">
    <property type="entry name" value="ASHWIN"/>
    <property type="match status" value="1"/>
</dbReference>
<protein>
    <recommendedName>
        <fullName evidence="3">Ashwin</fullName>
    </recommendedName>
</protein>
<dbReference type="GO" id="GO:0005634">
    <property type="term" value="C:nucleus"/>
    <property type="evidence" value="ECO:0007669"/>
    <property type="project" value="UniProtKB-SubCell"/>
</dbReference>
<accession>A0AAV2IC73</accession>
<comment type="caution">
    <text evidence="6">The sequence shown here is derived from an EMBL/GenBank/DDBJ whole genome shotgun (WGS) entry which is preliminary data.</text>
</comment>
<dbReference type="GO" id="GO:0048598">
    <property type="term" value="P:embryonic morphogenesis"/>
    <property type="evidence" value="ECO:0007669"/>
    <property type="project" value="InterPro"/>
</dbReference>
<gene>
    <name evidence="6" type="ORF">GSLYS_00018026001</name>
</gene>
<dbReference type="GO" id="GO:0072669">
    <property type="term" value="C:tRNA-splicing ligase complex"/>
    <property type="evidence" value="ECO:0007669"/>
    <property type="project" value="InterPro"/>
</dbReference>
<dbReference type="Pfam" id="PF15323">
    <property type="entry name" value="Ashwin"/>
    <property type="match status" value="1"/>
</dbReference>
<evidence type="ECO:0000256" key="5">
    <source>
        <dbReference type="SAM" id="MobiDB-lite"/>
    </source>
</evidence>
<reference evidence="6 7" key="1">
    <citation type="submission" date="2024-04" db="EMBL/GenBank/DDBJ databases">
        <authorList>
            <consortium name="Genoscope - CEA"/>
            <person name="William W."/>
        </authorList>
    </citation>
    <scope>NUCLEOTIDE SEQUENCE [LARGE SCALE GENOMIC DNA]</scope>
</reference>
<dbReference type="EMBL" id="CAXITT010000626">
    <property type="protein sequence ID" value="CAL1544513.1"/>
    <property type="molecule type" value="Genomic_DNA"/>
</dbReference>
<evidence type="ECO:0000256" key="3">
    <source>
        <dbReference type="ARBA" id="ARBA00015134"/>
    </source>
</evidence>
<comment type="similarity">
    <text evidence="2">Belongs to the ashwin family.</text>
</comment>
<evidence type="ECO:0000256" key="4">
    <source>
        <dbReference type="ARBA" id="ARBA00023242"/>
    </source>
</evidence>
<feature type="compositionally biased region" description="Basic residues" evidence="5">
    <location>
        <begin position="205"/>
        <end position="215"/>
    </location>
</feature>
<comment type="subcellular location">
    <subcellularLocation>
        <location evidence="1">Nucleus</location>
    </subcellularLocation>
</comment>
<name>A0AAV2IC73_LYMST</name>
<sequence>MANPMQSTIIPDHVELLYPELLSKEGLICILQQRFIGQTLTDLESLDKDALVELYNQYILPLPQRIYRLNRRGREMTKKQSSMAKKRRLEINDASVQPLSKKRVSNIKDPNLDDNPHGSGSRLKPPPASQTLDKKVVKLNTSKVGLNNSNDIIIKDFSKLITLDACKDSTIDAKGDQGKSTGSNQRKRPQTTEENNSEDSNTSSAKRHINKISWP</sequence>
<dbReference type="PANTHER" id="PTHR28359">
    <property type="entry name" value="ASHWIN"/>
    <property type="match status" value="1"/>
</dbReference>
<evidence type="ECO:0000256" key="2">
    <source>
        <dbReference type="ARBA" id="ARBA00007855"/>
    </source>
</evidence>
<keyword evidence="4" id="KW-0539">Nucleus</keyword>
<evidence type="ECO:0000313" key="6">
    <source>
        <dbReference type="EMBL" id="CAL1544513.1"/>
    </source>
</evidence>
<dbReference type="AlphaFoldDB" id="A0AAV2IC73"/>
<feature type="region of interest" description="Disordered" evidence="5">
    <location>
        <begin position="99"/>
        <end position="132"/>
    </location>
</feature>
<evidence type="ECO:0000313" key="7">
    <source>
        <dbReference type="Proteomes" id="UP001497497"/>
    </source>
</evidence>
<proteinExistence type="inferred from homology"/>
<feature type="compositionally biased region" description="Low complexity" evidence="5">
    <location>
        <begin position="192"/>
        <end position="204"/>
    </location>
</feature>
<organism evidence="6 7">
    <name type="scientific">Lymnaea stagnalis</name>
    <name type="common">Great pond snail</name>
    <name type="synonym">Helix stagnalis</name>
    <dbReference type="NCBI Taxonomy" id="6523"/>
    <lineage>
        <taxon>Eukaryota</taxon>
        <taxon>Metazoa</taxon>
        <taxon>Spiralia</taxon>
        <taxon>Lophotrochozoa</taxon>
        <taxon>Mollusca</taxon>
        <taxon>Gastropoda</taxon>
        <taxon>Heterobranchia</taxon>
        <taxon>Euthyneura</taxon>
        <taxon>Panpulmonata</taxon>
        <taxon>Hygrophila</taxon>
        <taxon>Lymnaeoidea</taxon>
        <taxon>Lymnaeidae</taxon>
        <taxon>Lymnaea</taxon>
    </lineage>
</organism>
<evidence type="ECO:0000256" key="1">
    <source>
        <dbReference type="ARBA" id="ARBA00004123"/>
    </source>
</evidence>
<feature type="region of interest" description="Disordered" evidence="5">
    <location>
        <begin position="170"/>
        <end position="215"/>
    </location>
</feature>